<dbReference type="EC" id="2.1.1.79" evidence="7"/>
<dbReference type="Proteomes" id="UP000007347">
    <property type="component" value="Chromosome"/>
</dbReference>
<dbReference type="PATRIC" id="fig|651182.5.peg.3358"/>
<dbReference type="EMBL" id="FO203503">
    <property type="protein sequence ID" value="CCK80991.1"/>
    <property type="molecule type" value="Genomic_DNA"/>
</dbReference>
<evidence type="ECO:0000256" key="3">
    <source>
        <dbReference type="ARBA" id="ARBA00022679"/>
    </source>
</evidence>
<keyword evidence="4" id="KW-0949">S-adenosyl-L-methionine</keyword>
<evidence type="ECO:0000313" key="8">
    <source>
        <dbReference type="Proteomes" id="UP000007347"/>
    </source>
</evidence>
<evidence type="ECO:0000256" key="1">
    <source>
        <dbReference type="ARBA" id="ARBA00010815"/>
    </source>
</evidence>
<proteinExistence type="inferred from homology"/>
<comment type="similarity">
    <text evidence="1">Belongs to the CFA/CMAS family.</text>
</comment>
<evidence type="ECO:0000256" key="2">
    <source>
        <dbReference type="ARBA" id="ARBA00022603"/>
    </source>
</evidence>
<dbReference type="PANTHER" id="PTHR43667:SF1">
    <property type="entry name" value="CYCLOPROPANE-FATTY-ACYL-PHOSPHOLIPID SYNTHASE"/>
    <property type="match status" value="1"/>
</dbReference>
<protein>
    <submittedName>
        <fullName evidence="7">Cfa2: cyclopropane-fatty-acyl-phospholipid synthase</fullName>
        <ecNumber evidence="7">2.1.1.79</ecNumber>
    </submittedName>
</protein>
<dbReference type="NCBIfam" id="NF008686">
    <property type="entry name" value="PRK11705.1"/>
    <property type="match status" value="1"/>
</dbReference>
<dbReference type="HOGENOM" id="CLU_026434_6_0_7"/>
<organism evidence="7 8">
    <name type="scientific">Desulfobacula toluolica (strain DSM 7467 / Tol2)</name>
    <dbReference type="NCBI Taxonomy" id="651182"/>
    <lineage>
        <taxon>Bacteria</taxon>
        <taxon>Pseudomonadati</taxon>
        <taxon>Thermodesulfobacteriota</taxon>
        <taxon>Desulfobacteria</taxon>
        <taxon>Desulfobacterales</taxon>
        <taxon>Desulfobacteraceae</taxon>
        <taxon>Desulfobacula</taxon>
    </lineage>
</organism>
<dbReference type="KEGG" id="dto:TOL2_C28310"/>
<gene>
    <name evidence="7" type="primary">cfa2</name>
    <name evidence="7" type="ordered locus">TOL2_C28310</name>
</gene>
<evidence type="ECO:0000313" key="7">
    <source>
        <dbReference type="EMBL" id="CCK80991.1"/>
    </source>
</evidence>
<accession>K0NHZ4</accession>
<dbReference type="PIRSF" id="PIRSF003085">
    <property type="entry name" value="CMAS"/>
    <property type="match status" value="1"/>
</dbReference>
<keyword evidence="3 7" id="KW-0808">Transferase</keyword>
<keyword evidence="8" id="KW-1185">Reference proteome</keyword>
<dbReference type="InterPro" id="IPR050723">
    <property type="entry name" value="CFA/CMAS"/>
</dbReference>
<dbReference type="GO" id="GO:0008610">
    <property type="term" value="P:lipid biosynthetic process"/>
    <property type="evidence" value="ECO:0007669"/>
    <property type="project" value="InterPro"/>
</dbReference>
<dbReference type="OrthoDB" id="9782855at2"/>
<evidence type="ECO:0000256" key="5">
    <source>
        <dbReference type="ARBA" id="ARBA00023098"/>
    </source>
</evidence>
<dbReference type="SUPFAM" id="SSF53335">
    <property type="entry name" value="S-adenosyl-L-methionine-dependent methyltransferases"/>
    <property type="match status" value="1"/>
</dbReference>
<evidence type="ECO:0000256" key="4">
    <source>
        <dbReference type="ARBA" id="ARBA00022691"/>
    </source>
</evidence>
<dbReference type="Pfam" id="PF02353">
    <property type="entry name" value="CMAS"/>
    <property type="match status" value="1"/>
</dbReference>
<name>K0NHZ4_DESTT</name>
<keyword evidence="5" id="KW-0443">Lipid metabolism</keyword>
<dbReference type="STRING" id="651182.TOL2_C28310"/>
<dbReference type="InterPro" id="IPR003333">
    <property type="entry name" value="CMAS"/>
</dbReference>
<keyword evidence="2 7" id="KW-0489">Methyltransferase</keyword>
<evidence type="ECO:0000256" key="6">
    <source>
        <dbReference type="PIRSR" id="PIRSR003085-1"/>
    </source>
</evidence>
<reference evidence="7 8" key="1">
    <citation type="journal article" date="2013" name="Environ. Microbiol.">
        <title>Complete genome, catabolic sub-proteomes and key-metabolites of Desulfobacula toluolica Tol2, a marine, aromatic compound-degrading, sulfate-reducing bacterium.</title>
        <authorList>
            <person name="Wohlbrand L."/>
            <person name="Jacob J.H."/>
            <person name="Kube M."/>
            <person name="Mussmann M."/>
            <person name="Jarling R."/>
            <person name="Beck A."/>
            <person name="Amann R."/>
            <person name="Wilkes H."/>
            <person name="Reinhardt R."/>
            <person name="Rabus R."/>
        </authorList>
    </citation>
    <scope>NUCLEOTIDE SEQUENCE [LARGE SCALE GENOMIC DNA]</scope>
    <source>
        <strain evidence="8">DSM 7467 / Tol2</strain>
    </source>
</reference>
<dbReference type="RefSeq" id="WP_014958202.1">
    <property type="nucleotide sequence ID" value="NC_018645.1"/>
</dbReference>
<dbReference type="AlphaFoldDB" id="K0NHZ4"/>
<dbReference type="InterPro" id="IPR029063">
    <property type="entry name" value="SAM-dependent_MTases_sf"/>
</dbReference>
<dbReference type="PANTHER" id="PTHR43667">
    <property type="entry name" value="CYCLOPROPANE-FATTY-ACYL-PHOSPHOLIPID SYNTHASE"/>
    <property type="match status" value="1"/>
</dbReference>
<dbReference type="GO" id="GO:0032259">
    <property type="term" value="P:methylation"/>
    <property type="evidence" value="ECO:0007669"/>
    <property type="project" value="UniProtKB-KW"/>
</dbReference>
<dbReference type="CDD" id="cd02440">
    <property type="entry name" value="AdoMet_MTases"/>
    <property type="match status" value="1"/>
</dbReference>
<dbReference type="Gene3D" id="3.40.50.150">
    <property type="entry name" value="Vaccinia Virus protein VP39"/>
    <property type="match status" value="1"/>
</dbReference>
<dbReference type="GO" id="GO:0008825">
    <property type="term" value="F:cyclopropane-fatty-acyl-phospholipid synthase activity"/>
    <property type="evidence" value="ECO:0007669"/>
    <property type="project" value="UniProtKB-EC"/>
</dbReference>
<feature type="active site" evidence="6">
    <location>
        <position position="344"/>
    </location>
</feature>
<sequence length="373" mass="43399">MNNDKVKHTFHGLMDMAGIKVNGPRPYDIQVKNDNLYQRVLSKAALGLGESYMDQWWECKALDRFIDKILRADLVNKIRQDWNTTWEILKARIINLQKPDRAFMVGQKHYDVGNDLYQAMLDKRMQYTCGYWETADTLESAQKAKLELVCRKIGLKPGMKVLELGCGFGGFARYAAQKYDAHVTGFTVSREQAAFAKKQCRGLPVDIRLDDYRNASGLYDRVVSIGMMEHVGYKNYRAYMELTNRLLKDEGIAFVHTIGSNVSRKICNPWTVKYIFPNSSLPSIAFLGKAMEGLFVVEDWHNFGEDYDKTLMAWHENFKKAWPGLKEKYDERFYRMWTYYLLSCAGGFRSRSMQLWQIVMTKPGRTRPDRRIN</sequence>